<dbReference type="PANTHER" id="PTHR11109">
    <property type="entry name" value="GTP CYCLOHYDROLASE I"/>
    <property type="match status" value="1"/>
</dbReference>
<dbReference type="EC" id="3.5.4.16" evidence="6"/>
<dbReference type="NCBIfam" id="NF006826">
    <property type="entry name" value="PRK09347.1-3"/>
    <property type="match status" value="1"/>
</dbReference>
<dbReference type="GO" id="GO:0005525">
    <property type="term" value="F:GTP binding"/>
    <property type="evidence" value="ECO:0007669"/>
    <property type="project" value="UniProtKB-KW"/>
</dbReference>
<dbReference type="GO" id="GO:0006730">
    <property type="term" value="P:one-carbon metabolic process"/>
    <property type="evidence" value="ECO:0007669"/>
    <property type="project" value="UniProtKB-UniRule"/>
</dbReference>
<evidence type="ECO:0000256" key="3">
    <source>
        <dbReference type="ARBA" id="ARBA00008085"/>
    </source>
</evidence>
<dbReference type="InterPro" id="IPR043134">
    <property type="entry name" value="GTP-CH-I_N"/>
</dbReference>
<feature type="binding site" evidence="6">
    <location>
        <position position="160"/>
    </location>
    <ligand>
        <name>Zn(2+)</name>
        <dbReference type="ChEBI" id="CHEBI:29105"/>
    </ligand>
</feature>
<sequence>MCDSNSNASNSNLDARLPSPDLYAKLIASTGEDLNRPGLLDTPTRAAKAFGYLTQGYHQTLEEVTNNAVFPTDNPELVLIHNIEFYSLCEHHLLPFHGVAHVGYLPDGKVIGLSKVARIIDMFARRLQIQENLSQQVANAIMEVTDCRGVAVVMDASHMCMMMRGVNKQLSSTRTTAMLGDFKTDIQARNEFLAAVPASKI</sequence>
<dbReference type="Pfam" id="PF01227">
    <property type="entry name" value="GTP_cyclohydroI"/>
    <property type="match status" value="1"/>
</dbReference>
<dbReference type="Gene3D" id="1.10.286.10">
    <property type="match status" value="1"/>
</dbReference>
<dbReference type="InterPro" id="IPR020602">
    <property type="entry name" value="GTP_CycHdrlase_I_dom"/>
</dbReference>
<dbReference type="InterPro" id="IPR018234">
    <property type="entry name" value="GTP_CycHdrlase_I_CS"/>
</dbReference>
<keyword evidence="6" id="KW-0342">GTP-binding</keyword>
<dbReference type="FunFam" id="3.30.1130.10:FF:000001">
    <property type="entry name" value="GTP cyclohydrolase 1"/>
    <property type="match status" value="1"/>
</dbReference>
<evidence type="ECO:0000256" key="5">
    <source>
        <dbReference type="ARBA" id="ARBA00022801"/>
    </source>
</evidence>
<dbReference type="NCBIfam" id="NF006825">
    <property type="entry name" value="PRK09347.1-2"/>
    <property type="match status" value="1"/>
</dbReference>
<keyword evidence="6" id="KW-0862">Zinc</keyword>
<dbReference type="UniPathway" id="UPA00848">
    <property type="reaction ID" value="UER00151"/>
</dbReference>
<evidence type="ECO:0000256" key="6">
    <source>
        <dbReference type="HAMAP-Rule" id="MF_00223"/>
    </source>
</evidence>
<dbReference type="GO" id="GO:0046654">
    <property type="term" value="P:tetrahydrofolate biosynthetic process"/>
    <property type="evidence" value="ECO:0007669"/>
    <property type="project" value="UniProtKB-UniRule"/>
</dbReference>
<comment type="subunit">
    <text evidence="6">Homopolymer.</text>
</comment>
<dbReference type="PROSITE" id="PS00860">
    <property type="entry name" value="GTP_CYCLOHYDROL_1_2"/>
    <property type="match status" value="1"/>
</dbReference>
<dbReference type="GO" id="GO:0006729">
    <property type="term" value="P:tetrahydrobiopterin biosynthetic process"/>
    <property type="evidence" value="ECO:0007669"/>
    <property type="project" value="TreeGrafter"/>
</dbReference>
<keyword evidence="4 6" id="KW-0554">One-carbon metabolism</keyword>
<dbReference type="PANTHER" id="PTHR11109:SF7">
    <property type="entry name" value="GTP CYCLOHYDROLASE 1"/>
    <property type="match status" value="1"/>
</dbReference>
<accession>A0A1R4EHY0</accession>
<name>A0A1R4EHY0_9GAMM</name>
<comment type="similarity">
    <text evidence="3 6">Belongs to the GTP cyclohydrolase I family.</text>
</comment>
<dbReference type="AlphaFoldDB" id="A0A1R4EHY0"/>
<gene>
    <name evidence="6 8" type="primary">folE</name>
    <name evidence="8" type="ORF">A1019T_02127</name>
</gene>
<dbReference type="Gene3D" id="3.30.1130.10">
    <property type="match status" value="1"/>
</dbReference>
<evidence type="ECO:0000313" key="9">
    <source>
        <dbReference type="Proteomes" id="UP000188169"/>
    </source>
</evidence>
<dbReference type="EMBL" id="FUGD01000127">
    <property type="protein sequence ID" value="SJM38137.1"/>
    <property type="molecule type" value="Genomic_DNA"/>
</dbReference>
<dbReference type="InterPro" id="IPR043133">
    <property type="entry name" value="GTP-CH-I_C/QueF"/>
</dbReference>
<evidence type="ECO:0000259" key="7">
    <source>
        <dbReference type="Pfam" id="PF01227"/>
    </source>
</evidence>
<dbReference type="NCBIfam" id="TIGR00063">
    <property type="entry name" value="folE"/>
    <property type="match status" value="1"/>
</dbReference>
<keyword evidence="6" id="KW-0479">Metal-binding</keyword>
<dbReference type="GO" id="GO:0003934">
    <property type="term" value="F:GTP cyclohydrolase I activity"/>
    <property type="evidence" value="ECO:0007669"/>
    <property type="project" value="UniProtKB-UniRule"/>
</dbReference>
<proteinExistence type="inferred from homology"/>
<comment type="pathway">
    <text evidence="2 6">Cofactor biosynthesis; 7,8-dihydroneopterin triphosphate biosynthesis; 7,8-dihydroneopterin triphosphate from GTP: step 1/1.</text>
</comment>
<dbReference type="Proteomes" id="UP000188169">
    <property type="component" value="Unassembled WGS sequence"/>
</dbReference>
<dbReference type="GO" id="GO:0005737">
    <property type="term" value="C:cytoplasm"/>
    <property type="evidence" value="ECO:0007669"/>
    <property type="project" value="TreeGrafter"/>
</dbReference>
<feature type="binding site" evidence="6">
    <location>
        <position position="89"/>
    </location>
    <ligand>
        <name>Zn(2+)</name>
        <dbReference type="ChEBI" id="CHEBI:29105"/>
    </ligand>
</feature>
<organism evidence="8 9">
    <name type="scientific">Psychrobacter pasteurii</name>
    <dbReference type="NCBI Taxonomy" id="1945520"/>
    <lineage>
        <taxon>Bacteria</taxon>
        <taxon>Pseudomonadati</taxon>
        <taxon>Pseudomonadota</taxon>
        <taxon>Gammaproteobacteria</taxon>
        <taxon>Moraxellales</taxon>
        <taxon>Moraxellaceae</taxon>
        <taxon>Psychrobacter</taxon>
    </lineage>
</organism>
<evidence type="ECO:0000256" key="1">
    <source>
        <dbReference type="ARBA" id="ARBA00001052"/>
    </source>
</evidence>
<dbReference type="SUPFAM" id="SSF55620">
    <property type="entry name" value="Tetrahydrobiopterin biosynthesis enzymes-like"/>
    <property type="match status" value="1"/>
</dbReference>
<dbReference type="InterPro" id="IPR001474">
    <property type="entry name" value="GTP_CycHdrlase_I"/>
</dbReference>
<dbReference type="RefSeq" id="WP_208606950.1">
    <property type="nucleotide sequence ID" value="NZ_FUGD01000127.1"/>
</dbReference>
<evidence type="ECO:0000256" key="4">
    <source>
        <dbReference type="ARBA" id="ARBA00022563"/>
    </source>
</evidence>
<dbReference type="HAMAP" id="MF_00223">
    <property type="entry name" value="FolE"/>
    <property type="match status" value="1"/>
</dbReference>
<evidence type="ECO:0000256" key="2">
    <source>
        <dbReference type="ARBA" id="ARBA00005080"/>
    </source>
</evidence>
<evidence type="ECO:0000313" key="8">
    <source>
        <dbReference type="EMBL" id="SJM38137.1"/>
    </source>
</evidence>
<dbReference type="STRING" id="1945520.A1019T_02127"/>
<keyword evidence="5 6" id="KW-0378">Hydrolase</keyword>
<keyword evidence="9" id="KW-1185">Reference proteome</keyword>
<feature type="domain" description="GTP cyclohydrolase I" evidence="7">
    <location>
        <begin position="24"/>
        <end position="195"/>
    </location>
</feature>
<dbReference type="GO" id="GO:0008270">
    <property type="term" value="F:zinc ion binding"/>
    <property type="evidence" value="ECO:0007669"/>
    <property type="project" value="UniProtKB-UniRule"/>
</dbReference>
<keyword evidence="6" id="KW-0547">Nucleotide-binding</keyword>
<reference evidence="9" key="1">
    <citation type="submission" date="2017-02" db="EMBL/GenBank/DDBJ databases">
        <authorList>
            <person name="Mornico D."/>
        </authorList>
    </citation>
    <scope>NUCLEOTIDE SEQUENCE [LARGE SCALE GENOMIC DNA]</scope>
</reference>
<protein>
    <recommendedName>
        <fullName evidence="6">GTP cyclohydrolase 1</fullName>
        <ecNumber evidence="6">3.5.4.16</ecNumber>
    </recommendedName>
    <alternativeName>
        <fullName evidence="6">GTP cyclohydrolase I</fullName>
        <shortName evidence="6">GTP-CH-I</shortName>
    </alternativeName>
</protein>
<feature type="binding site" evidence="6">
    <location>
        <position position="92"/>
    </location>
    <ligand>
        <name>Zn(2+)</name>
        <dbReference type="ChEBI" id="CHEBI:29105"/>
    </ligand>
</feature>
<comment type="catalytic activity">
    <reaction evidence="1 6">
        <text>GTP + H2O = 7,8-dihydroneopterin 3'-triphosphate + formate + H(+)</text>
        <dbReference type="Rhea" id="RHEA:17473"/>
        <dbReference type="ChEBI" id="CHEBI:15377"/>
        <dbReference type="ChEBI" id="CHEBI:15378"/>
        <dbReference type="ChEBI" id="CHEBI:15740"/>
        <dbReference type="ChEBI" id="CHEBI:37565"/>
        <dbReference type="ChEBI" id="CHEBI:58462"/>
        <dbReference type="EC" id="3.5.4.16"/>
    </reaction>
</comment>